<dbReference type="EMBL" id="JANPWB010000008">
    <property type="protein sequence ID" value="KAJ1161564.1"/>
    <property type="molecule type" value="Genomic_DNA"/>
</dbReference>
<evidence type="ECO:0000313" key="2">
    <source>
        <dbReference type="EMBL" id="KAJ1161564.1"/>
    </source>
</evidence>
<evidence type="ECO:0000256" key="1">
    <source>
        <dbReference type="SAM" id="MobiDB-lite"/>
    </source>
</evidence>
<protein>
    <submittedName>
        <fullName evidence="2">Uncharacterized protein</fullName>
    </submittedName>
</protein>
<evidence type="ECO:0000313" key="3">
    <source>
        <dbReference type="Proteomes" id="UP001066276"/>
    </source>
</evidence>
<sequence length="71" mass="7512">MQDEVTGAAFIRWAVRGNFCHTTGTVAGSRAALFRLGYASIQWAVRRSSGRNAGTESIPSQGARLCHSGSA</sequence>
<keyword evidence="3" id="KW-1185">Reference proteome</keyword>
<feature type="region of interest" description="Disordered" evidence="1">
    <location>
        <begin position="48"/>
        <end position="71"/>
    </location>
</feature>
<reference evidence="2" key="1">
    <citation type="journal article" date="2022" name="bioRxiv">
        <title>Sequencing and chromosome-scale assembly of the giantPleurodeles waltlgenome.</title>
        <authorList>
            <person name="Brown T."/>
            <person name="Elewa A."/>
            <person name="Iarovenko S."/>
            <person name="Subramanian E."/>
            <person name="Araus A.J."/>
            <person name="Petzold A."/>
            <person name="Susuki M."/>
            <person name="Suzuki K.-i.T."/>
            <person name="Hayashi T."/>
            <person name="Toyoda A."/>
            <person name="Oliveira C."/>
            <person name="Osipova E."/>
            <person name="Leigh N.D."/>
            <person name="Simon A."/>
            <person name="Yun M.H."/>
        </authorList>
    </citation>
    <scope>NUCLEOTIDE SEQUENCE</scope>
    <source>
        <strain evidence="2">20211129_DDA</strain>
        <tissue evidence="2">Liver</tissue>
    </source>
</reference>
<organism evidence="2 3">
    <name type="scientific">Pleurodeles waltl</name>
    <name type="common">Iberian ribbed newt</name>
    <dbReference type="NCBI Taxonomy" id="8319"/>
    <lineage>
        <taxon>Eukaryota</taxon>
        <taxon>Metazoa</taxon>
        <taxon>Chordata</taxon>
        <taxon>Craniata</taxon>
        <taxon>Vertebrata</taxon>
        <taxon>Euteleostomi</taxon>
        <taxon>Amphibia</taxon>
        <taxon>Batrachia</taxon>
        <taxon>Caudata</taxon>
        <taxon>Salamandroidea</taxon>
        <taxon>Salamandridae</taxon>
        <taxon>Pleurodelinae</taxon>
        <taxon>Pleurodeles</taxon>
    </lineage>
</organism>
<feature type="compositionally biased region" description="Polar residues" evidence="1">
    <location>
        <begin position="50"/>
        <end position="60"/>
    </location>
</feature>
<comment type="caution">
    <text evidence="2">The sequence shown here is derived from an EMBL/GenBank/DDBJ whole genome shotgun (WGS) entry which is preliminary data.</text>
</comment>
<proteinExistence type="predicted"/>
<name>A0AAV7S948_PLEWA</name>
<gene>
    <name evidence="2" type="ORF">NDU88_002048</name>
</gene>
<dbReference type="Proteomes" id="UP001066276">
    <property type="component" value="Chromosome 4_2"/>
</dbReference>
<dbReference type="AlphaFoldDB" id="A0AAV7S948"/>
<accession>A0AAV7S948</accession>